<dbReference type="OrthoDB" id="9870335at2"/>
<reference evidence="1 2" key="1">
    <citation type="submission" date="2019-01" db="EMBL/GenBank/DDBJ databases">
        <title>Filimonas sp. strain TTM-71.</title>
        <authorList>
            <person name="Chen W.-M."/>
        </authorList>
    </citation>
    <scope>NUCLEOTIDE SEQUENCE [LARGE SCALE GENOMIC DNA]</scope>
    <source>
        <strain evidence="1 2">TTM-71</strain>
    </source>
</reference>
<name>A0A4Q1DBV5_9BACT</name>
<evidence type="ECO:0000313" key="1">
    <source>
        <dbReference type="EMBL" id="RXK86922.1"/>
    </source>
</evidence>
<dbReference type="AlphaFoldDB" id="A0A4Q1DBV5"/>
<accession>A0A4Q1DBV5</accession>
<dbReference type="RefSeq" id="WP_129002671.1">
    <property type="nucleotide sequence ID" value="NZ_SDHZ01000001.1"/>
</dbReference>
<organism evidence="1 2">
    <name type="scientific">Filimonas effusa</name>
    <dbReference type="NCBI Taxonomy" id="2508721"/>
    <lineage>
        <taxon>Bacteria</taxon>
        <taxon>Pseudomonadati</taxon>
        <taxon>Bacteroidota</taxon>
        <taxon>Chitinophagia</taxon>
        <taxon>Chitinophagales</taxon>
        <taxon>Chitinophagaceae</taxon>
        <taxon>Filimonas</taxon>
    </lineage>
</organism>
<dbReference type="Proteomes" id="UP000290545">
    <property type="component" value="Unassembled WGS sequence"/>
</dbReference>
<protein>
    <submittedName>
        <fullName evidence="1">Uncharacterized protein</fullName>
    </submittedName>
</protein>
<gene>
    <name evidence="1" type="ORF">ESB13_09085</name>
</gene>
<keyword evidence="2" id="KW-1185">Reference proteome</keyword>
<comment type="caution">
    <text evidence="1">The sequence shown here is derived from an EMBL/GenBank/DDBJ whole genome shotgun (WGS) entry which is preliminary data.</text>
</comment>
<evidence type="ECO:0000313" key="2">
    <source>
        <dbReference type="Proteomes" id="UP000290545"/>
    </source>
</evidence>
<dbReference type="EMBL" id="SDHZ01000001">
    <property type="protein sequence ID" value="RXK86922.1"/>
    <property type="molecule type" value="Genomic_DNA"/>
</dbReference>
<sequence>MKSLIILSLFPLHVFCQTGFIKAGNFFDQHAVNTIVKDVKRNGNRLLVYMPARAVSFTSIVIVQNTKDTVYWLIKHDSVMAKGKLSGSKIFLYPHYLKTGAVKKEERLKFVPPMICGDSTACIIYEDAYRKFYFEYGPNIGGYIPDPGLDKYRKEWLNIIAAEVDKLIS</sequence>
<proteinExistence type="predicted"/>